<evidence type="ECO:0000313" key="4">
    <source>
        <dbReference type="Proteomes" id="UP000314011"/>
    </source>
</evidence>
<dbReference type="SUPFAM" id="SSF53300">
    <property type="entry name" value="vWA-like"/>
    <property type="match status" value="1"/>
</dbReference>
<feature type="chain" id="PRO_5022761092" evidence="1">
    <location>
        <begin position="18"/>
        <end position="225"/>
    </location>
</feature>
<dbReference type="Pfam" id="PF06707">
    <property type="entry name" value="DUF1194"/>
    <property type="match status" value="1"/>
</dbReference>
<keyword evidence="4" id="KW-1185">Reference proteome</keyword>
<dbReference type="InterPro" id="IPR002035">
    <property type="entry name" value="VWF_A"/>
</dbReference>
<feature type="signal peptide" evidence="1">
    <location>
        <begin position="1"/>
        <end position="17"/>
    </location>
</feature>
<name>A0A5C5G9T0_9RHOB</name>
<evidence type="ECO:0000259" key="2">
    <source>
        <dbReference type="PROSITE" id="PS50234"/>
    </source>
</evidence>
<dbReference type="EMBL" id="VFFF01000002">
    <property type="protein sequence ID" value="TNY31525.1"/>
    <property type="molecule type" value="Genomic_DNA"/>
</dbReference>
<dbReference type="InterPro" id="IPR036465">
    <property type="entry name" value="vWFA_dom_sf"/>
</dbReference>
<evidence type="ECO:0000256" key="1">
    <source>
        <dbReference type="SAM" id="SignalP"/>
    </source>
</evidence>
<keyword evidence="1" id="KW-0732">Signal</keyword>
<gene>
    <name evidence="3" type="ORF">FHY64_16070</name>
</gene>
<protein>
    <submittedName>
        <fullName evidence="3">DUF1194 domain-containing protein</fullName>
    </submittedName>
</protein>
<evidence type="ECO:0000313" key="3">
    <source>
        <dbReference type="EMBL" id="TNY31525.1"/>
    </source>
</evidence>
<reference evidence="3 4" key="1">
    <citation type="submission" date="2019-06" db="EMBL/GenBank/DDBJ databases">
        <title>Genome of new Rhodobacteraceae sp. SM1903.</title>
        <authorList>
            <person name="Ren X."/>
        </authorList>
    </citation>
    <scope>NUCLEOTIDE SEQUENCE [LARGE SCALE GENOMIC DNA]</scope>
    <source>
        <strain evidence="3 4">SM1903</strain>
    </source>
</reference>
<dbReference type="OrthoDB" id="9792179at2"/>
<dbReference type="InterPro" id="IPR010607">
    <property type="entry name" value="DUF1194"/>
</dbReference>
<dbReference type="RefSeq" id="WP_140196577.1">
    <property type="nucleotide sequence ID" value="NZ_CP065915.1"/>
</dbReference>
<organism evidence="3 4">
    <name type="scientific">Pelagovum pacificum</name>
    <dbReference type="NCBI Taxonomy" id="2588711"/>
    <lineage>
        <taxon>Bacteria</taxon>
        <taxon>Pseudomonadati</taxon>
        <taxon>Pseudomonadota</taxon>
        <taxon>Alphaproteobacteria</taxon>
        <taxon>Rhodobacterales</taxon>
        <taxon>Paracoccaceae</taxon>
        <taxon>Pelagovum</taxon>
    </lineage>
</organism>
<feature type="domain" description="VWFA" evidence="2">
    <location>
        <begin position="21"/>
        <end position="210"/>
    </location>
</feature>
<accession>A0A5C5G9T0</accession>
<sequence length="225" mass="24293">MRLASLILALAGTPAFACDTALALAIDVSGSVSKREYAIQTEGLAVAFLDEVVAEALVSGQSAVLVVQWTGLSRQAVTLDWRRIGTHDDVVALAEEVRTMPREWDMFSTAIGDALAFTVREFDDVADCERRIIDISSDGTSNEGMLPQLLGPTLDRAEITVNALVITGAEPNLPDYFRQAVIHGPGAFVEVAAGYEDYPRAIRSKLLQELTVPMFKSVAPAPRNM</sequence>
<dbReference type="Proteomes" id="UP000314011">
    <property type="component" value="Unassembled WGS sequence"/>
</dbReference>
<dbReference type="Gene3D" id="3.40.50.410">
    <property type="entry name" value="von Willebrand factor, type A domain"/>
    <property type="match status" value="1"/>
</dbReference>
<proteinExistence type="predicted"/>
<comment type="caution">
    <text evidence="3">The sequence shown here is derived from an EMBL/GenBank/DDBJ whole genome shotgun (WGS) entry which is preliminary data.</text>
</comment>
<dbReference type="AlphaFoldDB" id="A0A5C5G9T0"/>
<dbReference type="PROSITE" id="PS50234">
    <property type="entry name" value="VWFA"/>
    <property type="match status" value="1"/>
</dbReference>